<dbReference type="NCBIfam" id="TIGR01725">
    <property type="entry name" value="phge_HK97_gp10"/>
    <property type="match status" value="1"/>
</dbReference>
<name>A0A060HKC0_9ARCH</name>
<evidence type="ECO:0008006" key="3">
    <source>
        <dbReference type="Google" id="ProtNLM"/>
    </source>
</evidence>
<dbReference type="RefSeq" id="WP_075055607.1">
    <property type="nucleotide sequence ID" value="NZ_CP007536.1"/>
</dbReference>
<evidence type="ECO:0000313" key="2">
    <source>
        <dbReference type="Proteomes" id="UP000027093"/>
    </source>
</evidence>
<accession>A0A060HKC0</accession>
<reference evidence="1 2" key="1">
    <citation type="journal article" date="2014" name="Int. J. Syst. Evol. Microbiol.">
        <title>Nitrososphaera viennensis gen. nov., sp. nov., an aerobic and mesophilic, ammonia-oxidizing archaeon from soil and a member of the archaeal phylum Thaumarchaeota.</title>
        <authorList>
            <person name="Stieglmeier M."/>
            <person name="Klingl A."/>
            <person name="Alves R.J."/>
            <person name="Rittmann S.K."/>
            <person name="Melcher M."/>
            <person name="Leisch N."/>
            <person name="Schleper C."/>
        </authorList>
    </citation>
    <scope>NUCLEOTIDE SEQUENCE [LARGE SCALE GENOMIC DNA]</scope>
    <source>
        <strain evidence="1">EN76</strain>
    </source>
</reference>
<sequence>MLSVKGVSEAMRILDEVSRELAGGDIAGASLEAVGKAALDLANAQTPVDTGLLVSNNKMEMKSKAELVLYNDTPYAGHVHYGTSRMHPRPFFYPALRFLEERFPRLYAQEVGAFVHKTVSLNSAR</sequence>
<dbReference type="EMBL" id="CP007536">
    <property type="protein sequence ID" value="AIC16954.1"/>
    <property type="molecule type" value="Genomic_DNA"/>
</dbReference>
<dbReference type="GeneID" id="74947919"/>
<dbReference type="AlphaFoldDB" id="A0A060HKC0"/>
<organism evidence="1 2">
    <name type="scientific">Nitrososphaera viennensis EN76</name>
    <dbReference type="NCBI Taxonomy" id="926571"/>
    <lineage>
        <taxon>Archaea</taxon>
        <taxon>Nitrososphaerota</taxon>
        <taxon>Nitrososphaeria</taxon>
        <taxon>Nitrososphaerales</taxon>
        <taxon>Nitrososphaeraceae</taxon>
        <taxon>Nitrososphaera</taxon>
    </lineage>
</organism>
<proteinExistence type="predicted"/>
<protein>
    <recommendedName>
        <fullName evidence="3">HK97 gp10 family phage protein</fullName>
    </recommendedName>
</protein>
<evidence type="ECO:0000313" key="1">
    <source>
        <dbReference type="EMBL" id="AIC16954.1"/>
    </source>
</evidence>
<gene>
    <name evidence="1" type="ORF">NVIE_026820</name>
</gene>
<dbReference type="STRING" id="926571.NVIE_026820"/>
<dbReference type="KEGG" id="nvn:NVIE_026820"/>
<keyword evidence="2" id="KW-1185">Reference proteome</keyword>
<dbReference type="InterPro" id="IPR010064">
    <property type="entry name" value="HK97-gp10_tail"/>
</dbReference>
<dbReference type="HOGENOM" id="CLU_1987697_0_0_2"/>
<dbReference type="Proteomes" id="UP000027093">
    <property type="component" value="Chromosome"/>
</dbReference>